<evidence type="ECO:0000313" key="1">
    <source>
        <dbReference type="EMBL" id="OGG15642.1"/>
    </source>
</evidence>
<dbReference type="InterPro" id="IPR038570">
    <property type="entry name" value="HicA_sf"/>
</dbReference>
<gene>
    <name evidence="1" type="ORF">A3D77_01280</name>
</gene>
<evidence type="ECO:0008006" key="3">
    <source>
        <dbReference type="Google" id="ProtNLM"/>
    </source>
</evidence>
<name>A0A1F5ZU45_9BACT</name>
<proteinExistence type="predicted"/>
<sequence length="64" mass="7241">MPKLYSARVVLQAPHRAGFQVISQKGSHIKLRAIREGKLHTRGTFSSILSQADMTKAEFETFLR</sequence>
<dbReference type="EMBL" id="MFJL01000019">
    <property type="protein sequence ID" value="OGG15642.1"/>
    <property type="molecule type" value="Genomic_DNA"/>
</dbReference>
<dbReference type="Proteomes" id="UP000176923">
    <property type="component" value="Unassembled WGS sequence"/>
</dbReference>
<dbReference type="AlphaFoldDB" id="A0A1F5ZU45"/>
<accession>A0A1F5ZU45</accession>
<dbReference type="STRING" id="1798382.A3D77_01280"/>
<organism evidence="1 2">
    <name type="scientific">Candidatus Gottesmanbacteria bacterium RIFCSPHIGHO2_02_FULL_39_11</name>
    <dbReference type="NCBI Taxonomy" id="1798382"/>
    <lineage>
        <taxon>Bacteria</taxon>
        <taxon>Candidatus Gottesmaniibacteriota</taxon>
    </lineage>
</organism>
<evidence type="ECO:0000313" key="2">
    <source>
        <dbReference type="Proteomes" id="UP000176923"/>
    </source>
</evidence>
<comment type="caution">
    <text evidence="1">The sequence shown here is derived from an EMBL/GenBank/DDBJ whole genome shotgun (WGS) entry which is preliminary data.</text>
</comment>
<dbReference type="SUPFAM" id="SSF54786">
    <property type="entry name" value="YcfA/nrd intein domain"/>
    <property type="match status" value="1"/>
</dbReference>
<protein>
    <recommendedName>
        <fullName evidence="3">Type II toxin-antitoxin system HicA family toxin</fullName>
    </recommendedName>
</protein>
<dbReference type="Gene3D" id="3.30.920.30">
    <property type="entry name" value="Hypothetical protein"/>
    <property type="match status" value="1"/>
</dbReference>
<reference evidence="1 2" key="1">
    <citation type="journal article" date="2016" name="Nat. Commun.">
        <title>Thousands of microbial genomes shed light on interconnected biogeochemical processes in an aquifer system.</title>
        <authorList>
            <person name="Anantharaman K."/>
            <person name="Brown C.T."/>
            <person name="Hug L.A."/>
            <person name="Sharon I."/>
            <person name="Castelle C.J."/>
            <person name="Probst A.J."/>
            <person name="Thomas B.C."/>
            <person name="Singh A."/>
            <person name="Wilkins M.J."/>
            <person name="Karaoz U."/>
            <person name="Brodie E.L."/>
            <person name="Williams K.H."/>
            <person name="Hubbard S.S."/>
            <person name="Banfield J.F."/>
        </authorList>
    </citation>
    <scope>NUCLEOTIDE SEQUENCE [LARGE SCALE GENOMIC DNA]</scope>
</reference>